<accession>A0A3S9MLL5</accession>
<evidence type="ECO:0000313" key="3">
    <source>
        <dbReference type="Proteomes" id="UP000280298"/>
    </source>
</evidence>
<protein>
    <recommendedName>
        <fullName evidence="1">HTH-like domain-containing protein</fullName>
    </recommendedName>
</protein>
<sequence length="78" mass="8575">MGRLTAPRCHAASPRWAKLKPLIEEVHAESGGTYGARRITHALKRKGIVVARCTVERLMAELGLEGITRGQRSRTTVP</sequence>
<reference evidence="2 3" key="1">
    <citation type="journal article" date="2019" name="Int. J. Syst. Evol. Microbiol.">
        <title>Streptomyces cyaneochromogenes sp. nov., a blue pigment-producing actinomycete from manganese-contaminated soil.</title>
        <authorList>
            <person name="Tang X."/>
            <person name="Zhao J."/>
            <person name="Li K."/>
            <person name="Chen Z."/>
            <person name="Sun Y."/>
            <person name="Gao J."/>
        </authorList>
    </citation>
    <scope>NUCLEOTIDE SEQUENCE [LARGE SCALE GENOMIC DNA]</scope>
    <source>
        <strain evidence="2 3">MK-45</strain>
    </source>
</reference>
<dbReference type="Proteomes" id="UP000280298">
    <property type="component" value="Chromosome"/>
</dbReference>
<evidence type="ECO:0000313" key="2">
    <source>
        <dbReference type="EMBL" id="AZQ40031.1"/>
    </source>
</evidence>
<dbReference type="Pfam" id="PF13276">
    <property type="entry name" value="HTH_21"/>
    <property type="match status" value="1"/>
</dbReference>
<gene>
    <name evidence="2" type="ORF">EJ357_47110</name>
</gene>
<dbReference type="AlphaFoldDB" id="A0A3S9MLL5"/>
<evidence type="ECO:0000259" key="1">
    <source>
        <dbReference type="Pfam" id="PF13276"/>
    </source>
</evidence>
<dbReference type="EMBL" id="CP034539">
    <property type="protein sequence ID" value="AZQ40031.1"/>
    <property type="molecule type" value="Genomic_DNA"/>
</dbReference>
<keyword evidence="3" id="KW-1185">Reference proteome</keyword>
<dbReference type="OrthoDB" id="4330255at2"/>
<proteinExistence type="predicted"/>
<dbReference type="InterPro" id="IPR025948">
    <property type="entry name" value="HTH-like_dom"/>
</dbReference>
<feature type="domain" description="HTH-like" evidence="1">
    <location>
        <begin position="18"/>
        <end position="72"/>
    </location>
</feature>
<organism evidence="2 3">
    <name type="scientific">Streptomyces cyaneochromogenes</name>
    <dbReference type="NCBI Taxonomy" id="2496836"/>
    <lineage>
        <taxon>Bacteria</taxon>
        <taxon>Bacillati</taxon>
        <taxon>Actinomycetota</taxon>
        <taxon>Actinomycetes</taxon>
        <taxon>Kitasatosporales</taxon>
        <taxon>Streptomycetaceae</taxon>
        <taxon>Streptomyces</taxon>
    </lineage>
</organism>
<name>A0A3S9MLL5_9ACTN</name>
<dbReference type="KEGG" id="scya:EJ357_47110"/>